<sequence length="51" mass="5562">MGIVVMVGYGGVESRFRWNDWSGECVRDRSGYPAATEGRHCARAVARSNSG</sequence>
<proteinExistence type="predicted"/>
<dbReference type="Proteomes" id="UP000189883">
    <property type="component" value="Chromosome"/>
</dbReference>
<dbReference type="AlphaFoldDB" id="A0A1S7DTQ5"/>
<organism evidence="1 2">
    <name type="scientific">Riemerella anatipestifer</name>
    <name type="common">Moraxella anatipestifer</name>
    <dbReference type="NCBI Taxonomy" id="34085"/>
    <lineage>
        <taxon>Bacteria</taxon>
        <taxon>Pseudomonadati</taxon>
        <taxon>Bacteroidota</taxon>
        <taxon>Flavobacteriia</taxon>
        <taxon>Flavobacteriales</taxon>
        <taxon>Weeksellaceae</taxon>
        <taxon>Riemerella</taxon>
    </lineage>
</organism>
<accession>A0A1S7DTQ5</accession>
<evidence type="ECO:0000313" key="2">
    <source>
        <dbReference type="Proteomes" id="UP000189883"/>
    </source>
</evidence>
<evidence type="ECO:0000313" key="1">
    <source>
        <dbReference type="EMBL" id="AQY22441.1"/>
    </source>
</evidence>
<gene>
    <name evidence="1" type="ORF">AB406_1496</name>
</gene>
<protein>
    <submittedName>
        <fullName evidence="1">Uncharacterized protein</fullName>
    </submittedName>
</protein>
<name>A0A1S7DTQ5_RIEAN</name>
<reference evidence="1 2" key="1">
    <citation type="submission" date="2015-06" db="EMBL/GenBank/DDBJ databases">
        <title>R. anatipestifer strain HXb2 is the most virulent strain so far, and the genome sequence would help us uncover the pathogenesis.</title>
        <authorList>
            <person name="Hu Q."/>
            <person name="Qi J."/>
            <person name="Bo H."/>
            <person name="Liu G."/>
            <person name="Tao M."/>
            <person name="Ding Y."/>
            <person name="Xue Y."/>
        </authorList>
    </citation>
    <scope>NUCLEOTIDE SEQUENCE [LARGE SCALE GENOMIC DNA]</scope>
    <source>
        <strain evidence="1 2">HXb2</strain>
    </source>
</reference>
<dbReference type="EMBL" id="CP011859">
    <property type="protein sequence ID" value="AQY22441.1"/>
    <property type="molecule type" value="Genomic_DNA"/>
</dbReference>